<dbReference type="EMBL" id="FUWZ01000006">
    <property type="protein sequence ID" value="SKA42933.1"/>
    <property type="molecule type" value="Genomic_DNA"/>
</dbReference>
<keyword evidence="1" id="KW-1133">Transmembrane helix</keyword>
<feature type="domain" description="Protein FecR C-terminal" evidence="3">
    <location>
        <begin position="253"/>
        <end position="323"/>
    </location>
</feature>
<dbReference type="RefSeq" id="WP_078672430.1">
    <property type="nucleotide sequence ID" value="NZ_FUWZ01000006.1"/>
</dbReference>
<dbReference type="Pfam" id="PF04773">
    <property type="entry name" value="FecR"/>
    <property type="match status" value="1"/>
</dbReference>
<evidence type="ECO:0000313" key="5">
    <source>
        <dbReference type="Proteomes" id="UP000190367"/>
    </source>
</evidence>
<proteinExistence type="predicted"/>
<gene>
    <name evidence="4" type="ORF">SAMN04488128_10657</name>
</gene>
<dbReference type="PANTHER" id="PTHR30273">
    <property type="entry name" value="PERIPLASMIC SIGNAL SENSOR AND SIGMA FACTOR ACTIVATOR FECR-RELATED"/>
    <property type="match status" value="1"/>
</dbReference>
<reference evidence="5" key="1">
    <citation type="submission" date="2017-02" db="EMBL/GenBank/DDBJ databases">
        <authorList>
            <person name="Varghese N."/>
            <person name="Submissions S."/>
        </authorList>
    </citation>
    <scope>NUCLEOTIDE SEQUENCE [LARGE SCALE GENOMIC DNA]</scope>
    <source>
        <strain evidence="5">DSM 22224</strain>
    </source>
</reference>
<evidence type="ECO:0000259" key="2">
    <source>
        <dbReference type="Pfam" id="PF04773"/>
    </source>
</evidence>
<keyword evidence="1" id="KW-0812">Transmembrane</keyword>
<dbReference type="GO" id="GO:0016989">
    <property type="term" value="F:sigma factor antagonist activity"/>
    <property type="evidence" value="ECO:0007669"/>
    <property type="project" value="TreeGrafter"/>
</dbReference>
<dbReference type="AlphaFoldDB" id="A0A1T4TR49"/>
<evidence type="ECO:0000313" key="4">
    <source>
        <dbReference type="EMBL" id="SKA42933.1"/>
    </source>
</evidence>
<dbReference type="InterPro" id="IPR012373">
    <property type="entry name" value="Ferrdict_sens_TM"/>
</dbReference>
<dbReference type="InterPro" id="IPR006860">
    <property type="entry name" value="FecR"/>
</dbReference>
<protein>
    <submittedName>
        <fullName evidence="4">Ferric-dicitrate binding protein FerR, regulates iron transport through sigma-19</fullName>
    </submittedName>
</protein>
<feature type="transmembrane region" description="Helical" evidence="1">
    <location>
        <begin position="89"/>
        <end position="110"/>
    </location>
</feature>
<dbReference type="Proteomes" id="UP000190367">
    <property type="component" value="Unassembled WGS sequence"/>
</dbReference>
<dbReference type="STRING" id="634771.SAMN04488128_10657"/>
<name>A0A1T4TR49_9BACT</name>
<dbReference type="Gene3D" id="3.55.50.30">
    <property type="match status" value="1"/>
</dbReference>
<evidence type="ECO:0000259" key="3">
    <source>
        <dbReference type="Pfam" id="PF16344"/>
    </source>
</evidence>
<accession>A0A1T4TR49</accession>
<keyword evidence="1" id="KW-0472">Membrane</keyword>
<evidence type="ECO:0000256" key="1">
    <source>
        <dbReference type="SAM" id="Phobius"/>
    </source>
</evidence>
<dbReference type="PANTHER" id="PTHR30273:SF2">
    <property type="entry name" value="PROTEIN FECR"/>
    <property type="match status" value="1"/>
</dbReference>
<feature type="domain" description="FecR protein" evidence="2">
    <location>
        <begin position="121"/>
        <end position="210"/>
    </location>
</feature>
<keyword evidence="5" id="KW-1185">Reference proteome</keyword>
<dbReference type="PIRSF" id="PIRSF018266">
    <property type="entry name" value="FecR"/>
    <property type="match status" value="1"/>
</dbReference>
<dbReference type="Gene3D" id="2.60.120.1440">
    <property type="match status" value="1"/>
</dbReference>
<sequence length="325" mass="35758">MDTYIYEIIAKQLSSVSTPEEDAILREWREASPDNETAYIKAKQIWQDAPRSLPVSRQKQFNAAAAWSKVDQLLQQQEAPAAKTVRMPVFRIAAAAVLLIMLSAGAWWLASRPSLKVREMAANEGKIKSVELSDKSVITLRPGAKIKYSEGAERVVTLEGEAFFEVAADPRHPFLVKTPNQSVVEVLGTSFTVKTADAHTTVIVSTGKVKLGRANDTSSVILTSGQKGVWGNGQLSAADNDDPNFMAWKTGILQFNDQSLLEILPQLADFYGKVIRIEDGYQATAAQQKATISFQDQSCDEVLHELQLLLGFNYKQEGDTIVIGK</sequence>
<organism evidence="4 5">
    <name type="scientific">Chitinophaga eiseniae</name>
    <dbReference type="NCBI Taxonomy" id="634771"/>
    <lineage>
        <taxon>Bacteria</taxon>
        <taxon>Pseudomonadati</taxon>
        <taxon>Bacteroidota</taxon>
        <taxon>Chitinophagia</taxon>
        <taxon>Chitinophagales</taxon>
        <taxon>Chitinophagaceae</taxon>
        <taxon>Chitinophaga</taxon>
    </lineage>
</organism>
<dbReference type="Pfam" id="PF16344">
    <property type="entry name" value="FecR_C"/>
    <property type="match status" value="1"/>
</dbReference>
<dbReference type="OrthoDB" id="1452822at2"/>
<dbReference type="InterPro" id="IPR032508">
    <property type="entry name" value="FecR_C"/>
</dbReference>